<protein>
    <submittedName>
        <fullName evidence="2">Uncharacterized protein</fullName>
    </submittedName>
</protein>
<evidence type="ECO:0000313" key="2">
    <source>
        <dbReference type="EMBL" id="MBP2387908.1"/>
    </source>
</evidence>
<evidence type="ECO:0000256" key="1">
    <source>
        <dbReference type="SAM" id="MobiDB-lite"/>
    </source>
</evidence>
<feature type="compositionally biased region" description="Polar residues" evidence="1">
    <location>
        <begin position="1"/>
        <end position="18"/>
    </location>
</feature>
<evidence type="ECO:0000313" key="3">
    <source>
        <dbReference type="Proteomes" id="UP001296993"/>
    </source>
</evidence>
<keyword evidence="3" id="KW-1185">Reference proteome</keyword>
<proteinExistence type="predicted"/>
<accession>A0ABS4XI30</accession>
<feature type="region of interest" description="Disordered" evidence="1">
    <location>
        <begin position="1"/>
        <end position="26"/>
    </location>
</feature>
<comment type="caution">
    <text evidence="2">The sequence shown here is derived from an EMBL/GenBank/DDBJ whole genome shotgun (WGS) entry which is preliminary data.</text>
</comment>
<dbReference type="Proteomes" id="UP001296993">
    <property type="component" value="Unassembled WGS sequence"/>
</dbReference>
<organism evidence="2 3">
    <name type="scientific">Paeniglutamicibacter kerguelensis</name>
    <dbReference type="NCBI Taxonomy" id="254788"/>
    <lineage>
        <taxon>Bacteria</taxon>
        <taxon>Bacillati</taxon>
        <taxon>Actinomycetota</taxon>
        <taxon>Actinomycetes</taxon>
        <taxon>Micrococcales</taxon>
        <taxon>Micrococcaceae</taxon>
        <taxon>Paeniglutamicibacter</taxon>
    </lineage>
</organism>
<gene>
    <name evidence="2" type="ORF">JOF47_003419</name>
</gene>
<dbReference type="RefSeq" id="WP_210000527.1">
    <property type="nucleotide sequence ID" value="NZ_BAAAJY010000001.1"/>
</dbReference>
<sequence>MNLDSETAKTLTNLQSKPQKLDASGSANAIRWSPYYETRKRQYDDLCRQICRLRVELNGSGAPAQGDPLFKEFAALTLHARDFLGHYREVRPKWAKIIVDEMQDLRVKKTLKRRPEGGSAWMRPSGFHN</sequence>
<name>A0ABS4XI30_9MICC</name>
<reference evidence="2 3" key="1">
    <citation type="submission" date="2021-03" db="EMBL/GenBank/DDBJ databases">
        <title>Sequencing the genomes of 1000 actinobacteria strains.</title>
        <authorList>
            <person name="Klenk H.-P."/>
        </authorList>
    </citation>
    <scope>NUCLEOTIDE SEQUENCE [LARGE SCALE GENOMIC DNA]</scope>
    <source>
        <strain evidence="2 3">DSM 15797</strain>
    </source>
</reference>
<dbReference type="EMBL" id="JAGIOF010000001">
    <property type="protein sequence ID" value="MBP2387908.1"/>
    <property type="molecule type" value="Genomic_DNA"/>
</dbReference>